<feature type="coiled-coil region" evidence="1">
    <location>
        <begin position="41"/>
        <end position="68"/>
    </location>
</feature>
<dbReference type="PATRIC" id="fig|1348657.5.peg.2338"/>
<keyword evidence="1" id="KW-0175">Coiled coil</keyword>
<keyword evidence="3" id="KW-1185">Reference proteome</keyword>
<comment type="caution">
    <text evidence="2">The sequence shown here is derived from an EMBL/GenBank/DDBJ whole genome shotgun (WGS) entry which is preliminary data.</text>
</comment>
<evidence type="ECO:0000313" key="2">
    <source>
        <dbReference type="EMBL" id="EPZ15358.1"/>
    </source>
</evidence>
<dbReference type="Proteomes" id="UP000015455">
    <property type="component" value="Unassembled WGS sequence"/>
</dbReference>
<sequence>MIRAGLLPARLPTARTALALLLGGTLAASGIGLSHWSGSEKDEAESALARMQRQHAQLATETAQLRQQQPALQAALVHWKTLAARGALLPPAPAMWSSEAARIFARHDIEAETLRFTSTPALERSVETSSARILTHAADIDVGLRHEGRLIPLLTALMAAHGAVVLPRACTLARNDDDAVKHIQARCRLDWLTIATPPQDLAR</sequence>
<proteinExistence type="predicted"/>
<dbReference type="OrthoDB" id="8527869at2"/>
<dbReference type="RefSeq" id="WP_021249751.1">
    <property type="nucleotide sequence ID" value="NZ_ATJV01000059.1"/>
</dbReference>
<dbReference type="STRING" id="1348657.M622_04290"/>
<evidence type="ECO:0000313" key="3">
    <source>
        <dbReference type="Proteomes" id="UP000015455"/>
    </source>
</evidence>
<name>T0AXQ5_9RHOO</name>
<dbReference type="EMBL" id="ATJV01000059">
    <property type="protein sequence ID" value="EPZ15358.1"/>
    <property type="molecule type" value="Genomic_DNA"/>
</dbReference>
<organism evidence="2 3">
    <name type="scientific">Thauera terpenica 58Eu</name>
    <dbReference type="NCBI Taxonomy" id="1348657"/>
    <lineage>
        <taxon>Bacteria</taxon>
        <taxon>Pseudomonadati</taxon>
        <taxon>Pseudomonadota</taxon>
        <taxon>Betaproteobacteria</taxon>
        <taxon>Rhodocyclales</taxon>
        <taxon>Zoogloeaceae</taxon>
        <taxon>Thauera</taxon>
    </lineage>
</organism>
<gene>
    <name evidence="2" type="ORF">M622_04290</name>
</gene>
<dbReference type="AlphaFoldDB" id="T0AXQ5"/>
<accession>T0AXQ5</accession>
<protein>
    <submittedName>
        <fullName evidence="2">Uncharacterized protein</fullName>
    </submittedName>
</protein>
<reference evidence="2 3" key="1">
    <citation type="submission" date="2013-06" db="EMBL/GenBank/DDBJ databases">
        <title>Draft genome sequence of Thauera terpenica.</title>
        <authorList>
            <person name="Liu B."/>
            <person name="Frostegard A.H."/>
            <person name="Shapleigh J.P."/>
        </authorList>
    </citation>
    <scope>NUCLEOTIDE SEQUENCE [LARGE SCALE GENOMIC DNA]</scope>
    <source>
        <strain evidence="2 3">58Eu</strain>
    </source>
</reference>
<evidence type="ECO:0000256" key="1">
    <source>
        <dbReference type="SAM" id="Coils"/>
    </source>
</evidence>